<proteinExistence type="predicted"/>
<gene>
    <name evidence="1" type="ORF">IWA51_05280</name>
</gene>
<dbReference type="RefSeq" id="WP_198443483.1">
    <property type="nucleotide sequence ID" value="NZ_CBCSHE010000025.1"/>
</dbReference>
<dbReference type="EMBL" id="CP064936">
    <property type="protein sequence ID" value="QQA02004.1"/>
    <property type="molecule type" value="Genomic_DNA"/>
</dbReference>
<reference evidence="1 2" key="1">
    <citation type="submission" date="2020-11" db="EMBL/GenBank/DDBJ databases">
        <title>Treponema Peruensis nv. sp., first commensal Treponema isolated from human feces.</title>
        <authorList>
            <person name="Belkhou C."/>
            <person name="Raes J."/>
        </authorList>
    </citation>
    <scope>NUCLEOTIDE SEQUENCE [LARGE SCALE GENOMIC DNA]</scope>
    <source>
        <strain evidence="1 2">RCC2812</strain>
    </source>
</reference>
<keyword evidence="2" id="KW-1185">Reference proteome</keyword>
<evidence type="ECO:0008006" key="3">
    <source>
        <dbReference type="Google" id="ProtNLM"/>
    </source>
</evidence>
<organism evidence="1 2">
    <name type="scientific">Treponema peruense</name>
    <dbReference type="NCBI Taxonomy" id="2787628"/>
    <lineage>
        <taxon>Bacteria</taxon>
        <taxon>Pseudomonadati</taxon>
        <taxon>Spirochaetota</taxon>
        <taxon>Spirochaetia</taxon>
        <taxon>Spirochaetales</taxon>
        <taxon>Treponemataceae</taxon>
        <taxon>Treponema</taxon>
    </lineage>
</organism>
<evidence type="ECO:0000313" key="1">
    <source>
        <dbReference type="EMBL" id="QQA02004.1"/>
    </source>
</evidence>
<accession>A0A7T3V6B5</accession>
<evidence type="ECO:0000313" key="2">
    <source>
        <dbReference type="Proteomes" id="UP000595224"/>
    </source>
</evidence>
<protein>
    <recommendedName>
        <fullName evidence="3">N-acetyltransferase domain-containing protein</fullName>
    </recommendedName>
</protein>
<sequence length="47" mass="5568">MNILFIDKKFCDDRTELSVMTFGSLGIAPEFKRKGYGKSYWIIQYKK</sequence>
<dbReference type="AlphaFoldDB" id="A0A7T3V6B5"/>
<name>A0A7T3V6B5_9SPIR</name>
<dbReference type="KEGG" id="tper:IWA51_05280"/>
<dbReference type="Proteomes" id="UP000595224">
    <property type="component" value="Chromosome"/>
</dbReference>